<evidence type="ECO:0000313" key="2">
    <source>
        <dbReference type="EMBL" id="MBM2619215.1"/>
    </source>
</evidence>
<organism evidence="2 3">
    <name type="scientific">Paractinoplanes ovalisporus</name>
    <dbReference type="NCBI Taxonomy" id="2810368"/>
    <lineage>
        <taxon>Bacteria</taxon>
        <taxon>Bacillati</taxon>
        <taxon>Actinomycetota</taxon>
        <taxon>Actinomycetes</taxon>
        <taxon>Micromonosporales</taxon>
        <taxon>Micromonosporaceae</taxon>
        <taxon>Paractinoplanes</taxon>
    </lineage>
</organism>
<dbReference type="Proteomes" id="UP000632138">
    <property type="component" value="Unassembled WGS sequence"/>
</dbReference>
<gene>
    <name evidence="2" type="ORF">JIG36_27050</name>
</gene>
<dbReference type="RefSeq" id="WP_203379193.1">
    <property type="nucleotide sequence ID" value="NZ_JAENHP010000009.1"/>
</dbReference>
<dbReference type="EMBL" id="JAENHP010000009">
    <property type="protein sequence ID" value="MBM2619215.1"/>
    <property type="molecule type" value="Genomic_DNA"/>
</dbReference>
<protein>
    <recommendedName>
        <fullName evidence="4">Excreted virulence factor EspC (Type VII ESX diderm)</fullName>
    </recommendedName>
</protein>
<comment type="caution">
    <text evidence="2">The sequence shown here is derived from an EMBL/GenBank/DDBJ whole genome shotgun (WGS) entry which is preliminary data.</text>
</comment>
<evidence type="ECO:0008006" key="4">
    <source>
        <dbReference type="Google" id="ProtNLM"/>
    </source>
</evidence>
<feature type="compositionally biased region" description="Low complexity" evidence="1">
    <location>
        <begin position="19"/>
        <end position="34"/>
    </location>
</feature>
<accession>A0ABS2AH89</accession>
<sequence length="95" mass="10056">MNPDLEVDTDALRRSGSDVATTAGRVSAAAADEPPVPAVPRWAATDAALLAGEAARQQLTALGAEIEETARRITEVAADYELADARARTRLRLTR</sequence>
<evidence type="ECO:0000313" key="3">
    <source>
        <dbReference type="Proteomes" id="UP000632138"/>
    </source>
</evidence>
<evidence type="ECO:0000256" key="1">
    <source>
        <dbReference type="SAM" id="MobiDB-lite"/>
    </source>
</evidence>
<feature type="region of interest" description="Disordered" evidence="1">
    <location>
        <begin position="1"/>
        <end position="34"/>
    </location>
</feature>
<keyword evidence="3" id="KW-1185">Reference proteome</keyword>
<proteinExistence type="predicted"/>
<reference evidence="2 3" key="1">
    <citation type="submission" date="2021-01" db="EMBL/GenBank/DDBJ databases">
        <title>Actinoplanes sp. nov. LDG1-06 isolated from lichen.</title>
        <authorList>
            <person name="Saeng-In P."/>
            <person name="Phongsopitanun W."/>
            <person name="Kanchanasin P."/>
            <person name="Yuki M."/>
            <person name="Kudo T."/>
            <person name="Ohkuma M."/>
            <person name="Tanasupawat S."/>
        </authorList>
    </citation>
    <scope>NUCLEOTIDE SEQUENCE [LARGE SCALE GENOMIC DNA]</scope>
    <source>
        <strain evidence="2 3">LDG1-06</strain>
    </source>
</reference>
<name>A0ABS2AH89_9ACTN</name>